<gene>
    <name evidence="1" type="ORF">A4R35_21730</name>
</gene>
<evidence type="ECO:0000313" key="2">
    <source>
        <dbReference type="Proteomes" id="UP000248706"/>
    </source>
</evidence>
<protein>
    <recommendedName>
        <fullName evidence="3">Phospholipase</fullName>
    </recommendedName>
</protein>
<dbReference type="RefSeq" id="WP_112433229.1">
    <property type="nucleotide sequence ID" value="NZ_MCIF01000002.1"/>
</dbReference>
<accession>A0A328VL29</accession>
<comment type="caution">
    <text evidence="1">The sequence shown here is derived from an EMBL/GenBank/DDBJ whole genome shotgun (WGS) entry which is preliminary data.</text>
</comment>
<evidence type="ECO:0008006" key="3">
    <source>
        <dbReference type="Google" id="ProtNLM"/>
    </source>
</evidence>
<dbReference type="OrthoDB" id="161020at2"/>
<dbReference type="Proteomes" id="UP000248706">
    <property type="component" value="Unassembled WGS sequence"/>
</dbReference>
<dbReference type="AlphaFoldDB" id="A0A328VL29"/>
<dbReference type="EMBL" id="MCIF01000002">
    <property type="protein sequence ID" value="RAQ98177.1"/>
    <property type="molecule type" value="Genomic_DNA"/>
</dbReference>
<proteinExistence type="predicted"/>
<organism evidence="1 2">
    <name type="scientific">Thermogemmatispora tikiterensis</name>
    <dbReference type="NCBI Taxonomy" id="1825093"/>
    <lineage>
        <taxon>Bacteria</taxon>
        <taxon>Bacillati</taxon>
        <taxon>Chloroflexota</taxon>
        <taxon>Ktedonobacteria</taxon>
        <taxon>Thermogemmatisporales</taxon>
        <taxon>Thermogemmatisporaceae</taxon>
        <taxon>Thermogemmatispora</taxon>
    </lineage>
</organism>
<sequence>MEESQSFFERVHSEPVVLEIGGEVGALVLYTGPELRGKEIEVSPVHEPQRRTHTAVLERHFNGKQLFAAVFAALPAGVYTLWNLDGQAAGTVAIKGGCVNEVDWRQPRQASTGH</sequence>
<reference evidence="1 2" key="1">
    <citation type="submission" date="2016-08" db="EMBL/GenBank/DDBJ databases">
        <title>Analysis of Carbohydrate Active Enzymes in Thermogemmatispora T81 Reveals Carbohydrate Degradation Ability.</title>
        <authorList>
            <person name="Tomazini A."/>
            <person name="Lal S."/>
            <person name="Stott M."/>
            <person name="Henrissat B."/>
            <person name="Polikarpov I."/>
            <person name="Sparling R."/>
            <person name="Levin D.B."/>
        </authorList>
    </citation>
    <scope>NUCLEOTIDE SEQUENCE [LARGE SCALE GENOMIC DNA]</scope>
    <source>
        <strain evidence="1 2">T81</strain>
    </source>
</reference>
<evidence type="ECO:0000313" key="1">
    <source>
        <dbReference type="EMBL" id="RAQ98177.1"/>
    </source>
</evidence>
<name>A0A328VL29_9CHLR</name>
<keyword evidence="2" id="KW-1185">Reference proteome</keyword>